<evidence type="ECO:0000256" key="1">
    <source>
        <dbReference type="ARBA" id="ARBA00023054"/>
    </source>
</evidence>
<comment type="caution">
    <text evidence="6">The sequence shown here is derived from an EMBL/GenBank/DDBJ whole genome shotgun (WGS) entry which is preliminary data.</text>
</comment>
<keyword evidence="1 3" id="KW-0175">Coiled coil</keyword>
<evidence type="ECO:0000313" key="7">
    <source>
        <dbReference type="Proteomes" id="UP001346149"/>
    </source>
</evidence>
<gene>
    <name evidence="6" type="ORF">SAY86_024327</name>
</gene>
<feature type="region of interest" description="Disordered" evidence="4">
    <location>
        <begin position="330"/>
        <end position="355"/>
    </location>
</feature>
<organism evidence="6 7">
    <name type="scientific">Trapa natans</name>
    <name type="common">Water chestnut</name>
    <dbReference type="NCBI Taxonomy" id="22666"/>
    <lineage>
        <taxon>Eukaryota</taxon>
        <taxon>Viridiplantae</taxon>
        <taxon>Streptophyta</taxon>
        <taxon>Embryophyta</taxon>
        <taxon>Tracheophyta</taxon>
        <taxon>Spermatophyta</taxon>
        <taxon>Magnoliopsida</taxon>
        <taxon>eudicotyledons</taxon>
        <taxon>Gunneridae</taxon>
        <taxon>Pentapetalae</taxon>
        <taxon>rosids</taxon>
        <taxon>malvids</taxon>
        <taxon>Myrtales</taxon>
        <taxon>Lythraceae</taxon>
        <taxon>Trapa</taxon>
    </lineage>
</organism>
<evidence type="ECO:0000259" key="5">
    <source>
        <dbReference type="PROSITE" id="PS51774"/>
    </source>
</evidence>
<dbReference type="PANTHER" id="PTHR32258:SF26">
    <property type="entry name" value="KINASE INTERACTING (KIP1-LIKE) FAMILY PROTEIN"/>
    <property type="match status" value="1"/>
</dbReference>
<feature type="coiled-coil region" evidence="3">
    <location>
        <begin position="302"/>
        <end position="329"/>
    </location>
</feature>
<dbReference type="InterPro" id="IPR051861">
    <property type="entry name" value="NET_actin-binding_domain"/>
</dbReference>
<feature type="domain" description="NAB" evidence="5">
    <location>
        <begin position="53"/>
        <end position="138"/>
    </location>
</feature>
<accession>A0AAN7RDC6</accession>
<evidence type="ECO:0000256" key="4">
    <source>
        <dbReference type="SAM" id="MobiDB-lite"/>
    </source>
</evidence>
<feature type="compositionally biased region" description="Polar residues" evidence="4">
    <location>
        <begin position="146"/>
        <end position="162"/>
    </location>
</feature>
<proteinExistence type="inferred from homology"/>
<evidence type="ECO:0000256" key="3">
    <source>
        <dbReference type="SAM" id="Coils"/>
    </source>
</evidence>
<name>A0AAN7RDC6_TRANT</name>
<dbReference type="InterPro" id="IPR011684">
    <property type="entry name" value="NAB"/>
</dbReference>
<dbReference type="GO" id="GO:0003779">
    <property type="term" value="F:actin binding"/>
    <property type="evidence" value="ECO:0007669"/>
    <property type="project" value="InterPro"/>
</dbReference>
<dbReference type="PANTHER" id="PTHR32258">
    <property type="entry name" value="PROTEIN NETWORKED 4A"/>
    <property type="match status" value="1"/>
</dbReference>
<dbReference type="PROSITE" id="PS51774">
    <property type="entry name" value="NAB"/>
    <property type="match status" value="1"/>
</dbReference>
<evidence type="ECO:0000313" key="6">
    <source>
        <dbReference type="EMBL" id="KAK4798962.1"/>
    </source>
</evidence>
<comment type="similarity">
    <text evidence="2">Belongs to the NET family.</text>
</comment>
<protein>
    <recommendedName>
        <fullName evidence="5">NAB domain-containing protein</fullName>
    </recommendedName>
</protein>
<feature type="region of interest" description="Disordered" evidence="4">
    <location>
        <begin position="142"/>
        <end position="175"/>
    </location>
</feature>
<reference evidence="6 7" key="1">
    <citation type="journal article" date="2023" name="Hortic Res">
        <title>Pangenome of water caltrop reveals structural variations and asymmetric subgenome divergence after allopolyploidization.</title>
        <authorList>
            <person name="Zhang X."/>
            <person name="Chen Y."/>
            <person name="Wang L."/>
            <person name="Yuan Y."/>
            <person name="Fang M."/>
            <person name="Shi L."/>
            <person name="Lu R."/>
            <person name="Comes H.P."/>
            <person name="Ma Y."/>
            <person name="Chen Y."/>
            <person name="Huang G."/>
            <person name="Zhou Y."/>
            <person name="Zheng Z."/>
            <person name="Qiu Y."/>
        </authorList>
    </citation>
    <scope>NUCLEOTIDE SEQUENCE [LARGE SCALE GENOMIC DNA]</scope>
    <source>
        <strain evidence="6">F231</strain>
    </source>
</reference>
<dbReference type="AlphaFoldDB" id="A0AAN7RDC6"/>
<dbReference type="EMBL" id="JAXQNO010000004">
    <property type="protein sequence ID" value="KAK4798962.1"/>
    <property type="molecule type" value="Genomic_DNA"/>
</dbReference>
<feature type="coiled-coil region" evidence="3">
    <location>
        <begin position="223"/>
        <end position="278"/>
    </location>
</feature>
<sequence length="391" mass="44110">MSMVPVHEQCSREMNGLGPSLSWETTSEICNDSEAEGPWQMPSDQACDPLVLPTKGFSVAAATAAIAPPWLLSSLADLKEKMGLMALDNPGQDDTGETFGERSESYYRKRPQLLAFLQDLYRAYVSLSDRYAQLLSKNNLAHHSRQSSQSSTVTIDNKCSTSENDHGEDLSDAESSLSFQQALQSNSSTCQQLDVDALVAEIVIKNVDCDILLHEAETSGLRSDNASRKIELQRSLLEVLEAERLMLLNENVRLGYRVDALIEENRDLAAELVFMKSKVGELAQCLLKVREEQTACRLSRKIEDLQGQIYRLERRNKDYQERLARMELEGKARKGNGGSRDLASQQDEERRLKPWKGAAVEREKKVIGWWERVKKMDMFVCGMMHTKHSCE</sequence>
<evidence type="ECO:0000256" key="2">
    <source>
        <dbReference type="ARBA" id="ARBA00038006"/>
    </source>
</evidence>
<dbReference type="Pfam" id="PF07765">
    <property type="entry name" value="KIP1"/>
    <property type="match status" value="1"/>
</dbReference>
<keyword evidence="7" id="KW-1185">Reference proteome</keyword>
<dbReference type="Proteomes" id="UP001346149">
    <property type="component" value="Unassembled WGS sequence"/>
</dbReference>